<gene>
    <name evidence="2" type="ORF">KO508_04260</name>
</gene>
<evidence type="ECO:0000313" key="3">
    <source>
        <dbReference type="Proteomes" id="UP000753376"/>
    </source>
</evidence>
<proteinExistence type="predicted"/>
<protein>
    <recommendedName>
        <fullName evidence="4">Outer membrane protein beta-barrel domain-containing protein</fullName>
    </recommendedName>
</protein>
<dbReference type="EMBL" id="JAHKPV010000001">
    <property type="protein sequence ID" value="MBU2873216.1"/>
    <property type="molecule type" value="Genomic_DNA"/>
</dbReference>
<accession>A0ABS6A4W6</accession>
<dbReference type="RefSeq" id="WP_216007061.1">
    <property type="nucleotide sequence ID" value="NZ_JAHKPV010000001.1"/>
</dbReference>
<dbReference type="Proteomes" id="UP000753376">
    <property type="component" value="Unassembled WGS sequence"/>
</dbReference>
<organism evidence="2 3">
    <name type="scientific">Marinobacter salexigens</name>
    <dbReference type="NCBI Taxonomy" id="1925763"/>
    <lineage>
        <taxon>Bacteria</taxon>
        <taxon>Pseudomonadati</taxon>
        <taxon>Pseudomonadota</taxon>
        <taxon>Gammaproteobacteria</taxon>
        <taxon>Pseudomonadales</taxon>
        <taxon>Marinobacteraceae</taxon>
        <taxon>Marinobacter</taxon>
    </lineage>
</organism>
<evidence type="ECO:0008006" key="4">
    <source>
        <dbReference type="Google" id="ProtNLM"/>
    </source>
</evidence>
<sequence>MNVKPLITWGLSLALFASPVVADVSIAPFAGFRASSSIDIESSGTNTKDQIRFEDTVSQGLALNFDLQEAGKQGELYFGRQQTSAKLDNGLFAPGTESIDITIYQLQFGGLYFPGGKTYGGFASGVLGVTRLEPNNSAFDTHHRIALSLGGGYQFFISEQLRLRLDLRGVYTALDSGGSVFCSGGCKLTYSSSGYLQVEAGAGLVLRF</sequence>
<evidence type="ECO:0000313" key="2">
    <source>
        <dbReference type="EMBL" id="MBU2873216.1"/>
    </source>
</evidence>
<name>A0ABS6A4W6_9GAMM</name>
<feature type="signal peptide" evidence="1">
    <location>
        <begin position="1"/>
        <end position="22"/>
    </location>
</feature>
<keyword evidence="1" id="KW-0732">Signal</keyword>
<keyword evidence="3" id="KW-1185">Reference proteome</keyword>
<comment type="caution">
    <text evidence="2">The sequence shown here is derived from an EMBL/GenBank/DDBJ whole genome shotgun (WGS) entry which is preliminary data.</text>
</comment>
<reference evidence="2 3" key="1">
    <citation type="submission" date="2021-05" db="EMBL/GenBank/DDBJ databases">
        <title>Draft genomes of bacteria isolated from model marine particles.</title>
        <authorList>
            <person name="Datta M.S."/>
            <person name="Schwartzman J.A."/>
            <person name="Enke T.N."/>
            <person name="Saavedra J."/>
            <person name="Cermak N."/>
            <person name="Cordero O.X."/>
        </authorList>
    </citation>
    <scope>NUCLEOTIDE SEQUENCE [LARGE SCALE GENOMIC DNA]</scope>
    <source>
        <strain evidence="2 3">D2M19</strain>
    </source>
</reference>
<feature type="chain" id="PRO_5047408941" description="Outer membrane protein beta-barrel domain-containing protein" evidence="1">
    <location>
        <begin position="23"/>
        <end position="208"/>
    </location>
</feature>
<evidence type="ECO:0000256" key="1">
    <source>
        <dbReference type="SAM" id="SignalP"/>
    </source>
</evidence>